<organism evidence="4">
    <name type="scientific">marine sediment metagenome</name>
    <dbReference type="NCBI Taxonomy" id="412755"/>
    <lineage>
        <taxon>unclassified sequences</taxon>
        <taxon>metagenomes</taxon>
        <taxon>ecological metagenomes</taxon>
    </lineage>
</organism>
<dbReference type="EMBL" id="BARS01039963">
    <property type="protein sequence ID" value="GAG24960.1"/>
    <property type="molecule type" value="Genomic_DNA"/>
</dbReference>
<dbReference type="Pfam" id="PF10431">
    <property type="entry name" value="ClpB_D2-small"/>
    <property type="match status" value="1"/>
</dbReference>
<evidence type="ECO:0000256" key="2">
    <source>
        <dbReference type="ARBA" id="ARBA00022840"/>
    </source>
</evidence>
<keyword evidence="2" id="KW-0067">ATP-binding</keyword>
<evidence type="ECO:0000259" key="3">
    <source>
        <dbReference type="Pfam" id="PF10431"/>
    </source>
</evidence>
<evidence type="ECO:0000313" key="4">
    <source>
        <dbReference type="EMBL" id="GAG24960.1"/>
    </source>
</evidence>
<protein>
    <recommendedName>
        <fullName evidence="3">Clp ATPase C-terminal domain-containing protein</fullName>
    </recommendedName>
</protein>
<sequence length="45" mass="5112">RPMRRAIERMIENRISELILEGTFGDGSAIRVSVDGEEMSFTRGK</sequence>
<comment type="caution">
    <text evidence="4">The sequence shown here is derived from an EMBL/GenBank/DDBJ whole genome shotgun (WGS) entry which is preliminary data.</text>
</comment>
<feature type="domain" description="Clp ATPase C-terminal" evidence="3">
    <location>
        <begin position="1"/>
        <end position="32"/>
    </location>
</feature>
<dbReference type="InterPro" id="IPR019489">
    <property type="entry name" value="Clp_ATPase_C"/>
</dbReference>
<reference evidence="4" key="1">
    <citation type="journal article" date="2014" name="Front. Microbiol.">
        <title>High frequency of phylogenetically diverse reductive dehalogenase-homologous genes in deep subseafloor sedimentary metagenomes.</title>
        <authorList>
            <person name="Kawai M."/>
            <person name="Futagami T."/>
            <person name="Toyoda A."/>
            <person name="Takaki Y."/>
            <person name="Nishi S."/>
            <person name="Hori S."/>
            <person name="Arai W."/>
            <person name="Tsubouchi T."/>
            <person name="Morono Y."/>
            <person name="Uchiyama I."/>
            <person name="Ito T."/>
            <person name="Fujiyama A."/>
            <person name="Inagaki F."/>
            <person name="Takami H."/>
        </authorList>
    </citation>
    <scope>NUCLEOTIDE SEQUENCE</scope>
    <source>
        <strain evidence="4">Expedition CK06-06</strain>
    </source>
</reference>
<proteinExistence type="predicted"/>
<gene>
    <name evidence="4" type="ORF">S01H1_60984</name>
</gene>
<keyword evidence="1" id="KW-0547">Nucleotide-binding</keyword>
<dbReference type="Gene3D" id="1.10.8.60">
    <property type="match status" value="1"/>
</dbReference>
<accession>X0W356</accession>
<dbReference type="GO" id="GO:0005524">
    <property type="term" value="F:ATP binding"/>
    <property type="evidence" value="ECO:0007669"/>
    <property type="project" value="UniProtKB-KW"/>
</dbReference>
<dbReference type="AlphaFoldDB" id="X0W356"/>
<feature type="non-terminal residue" evidence="4">
    <location>
        <position position="1"/>
    </location>
</feature>
<evidence type="ECO:0000256" key="1">
    <source>
        <dbReference type="ARBA" id="ARBA00022741"/>
    </source>
</evidence>
<name>X0W356_9ZZZZ</name>